<evidence type="ECO:0000256" key="3">
    <source>
        <dbReference type="ARBA" id="ARBA00022679"/>
    </source>
</evidence>
<keyword evidence="3 5" id="KW-0808">Transferase</keyword>
<evidence type="ECO:0000313" key="7">
    <source>
        <dbReference type="EMBL" id="WOH01653.1"/>
    </source>
</evidence>
<reference evidence="7" key="1">
    <citation type="journal article" date="2016" name="Nat. Genet.">
        <title>A high-quality carrot genome assembly provides new insights into carotenoid accumulation and asterid genome evolution.</title>
        <authorList>
            <person name="Iorizzo M."/>
            <person name="Ellison S."/>
            <person name="Senalik D."/>
            <person name="Zeng P."/>
            <person name="Satapoomin P."/>
            <person name="Huang J."/>
            <person name="Bowman M."/>
            <person name="Iovene M."/>
            <person name="Sanseverino W."/>
            <person name="Cavagnaro P."/>
            <person name="Yildiz M."/>
            <person name="Macko-Podgorni A."/>
            <person name="Moranska E."/>
            <person name="Grzebelus E."/>
            <person name="Grzebelus D."/>
            <person name="Ashrafi H."/>
            <person name="Zheng Z."/>
            <person name="Cheng S."/>
            <person name="Spooner D."/>
            <person name="Van Deynze A."/>
            <person name="Simon P."/>
        </authorList>
    </citation>
    <scope>NUCLEOTIDE SEQUENCE</scope>
    <source>
        <tissue evidence="7">Leaf</tissue>
    </source>
</reference>
<dbReference type="CDD" id="cd03784">
    <property type="entry name" value="GT1_Gtf-like"/>
    <property type="match status" value="1"/>
</dbReference>
<dbReference type="EMBL" id="CP093347">
    <property type="protein sequence ID" value="WOH01653.1"/>
    <property type="molecule type" value="Genomic_DNA"/>
</dbReference>
<evidence type="ECO:0000313" key="8">
    <source>
        <dbReference type="Proteomes" id="UP000077755"/>
    </source>
</evidence>
<dbReference type="InterPro" id="IPR035595">
    <property type="entry name" value="UDP_glycos_trans_CS"/>
</dbReference>
<proteinExistence type="inferred from homology"/>
<keyword evidence="8" id="KW-1185">Reference proteome</keyword>
<name>A0AAF0X4W6_DAUCS</name>
<dbReference type="Proteomes" id="UP000077755">
    <property type="component" value="Chromosome 5"/>
</dbReference>
<dbReference type="PANTHER" id="PTHR48044">
    <property type="entry name" value="GLYCOSYLTRANSFERASE"/>
    <property type="match status" value="1"/>
</dbReference>
<evidence type="ECO:0000256" key="5">
    <source>
        <dbReference type="RuleBase" id="RU003718"/>
    </source>
</evidence>
<organism evidence="7 8">
    <name type="scientific">Daucus carota subsp. sativus</name>
    <name type="common">Carrot</name>
    <dbReference type="NCBI Taxonomy" id="79200"/>
    <lineage>
        <taxon>Eukaryota</taxon>
        <taxon>Viridiplantae</taxon>
        <taxon>Streptophyta</taxon>
        <taxon>Embryophyta</taxon>
        <taxon>Tracheophyta</taxon>
        <taxon>Spermatophyta</taxon>
        <taxon>Magnoliopsida</taxon>
        <taxon>eudicotyledons</taxon>
        <taxon>Gunneridae</taxon>
        <taxon>Pentapetalae</taxon>
        <taxon>asterids</taxon>
        <taxon>campanulids</taxon>
        <taxon>Apiales</taxon>
        <taxon>Apiaceae</taxon>
        <taxon>Apioideae</taxon>
        <taxon>Scandiceae</taxon>
        <taxon>Daucinae</taxon>
        <taxon>Daucus</taxon>
        <taxon>Daucus sect. Daucus</taxon>
    </lineage>
</organism>
<comment type="pathway">
    <text evidence="1">Secondary metabolite biosynthesis; terpenoid biosynthesis.</text>
</comment>
<comment type="similarity">
    <text evidence="2 5">Belongs to the UDP-glycosyltransferase family.</text>
</comment>
<accession>A0AAF0X4W6</accession>
<dbReference type="GO" id="GO:0008194">
    <property type="term" value="F:UDP-glycosyltransferase activity"/>
    <property type="evidence" value="ECO:0007669"/>
    <property type="project" value="InterPro"/>
</dbReference>
<dbReference type="Gene3D" id="3.40.50.2000">
    <property type="entry name" value="Glycogen Phosphorylase B"/>
    <property type="match status" value="2"/>
</dbReference>
<sequence length="452" mass="50540">MAETKKSKLRVLMSPFLGYGHIMPFVELAKKLSQTNDFCSYICSTPANLNSIRTKLSTSDLSSSIQLVDLHLQSSPELPPHYHTTNGLPEHLHVNLYKAFKMSQPDFFEIMKNTKPHLVLYDAFQPWVPDMASSLGIPGVYFHISSAVSTAFFYSFVKICIRCEEPFPFPAIFLRPGEIKRMLATTPVDPTVLDPVGPCLDKSKDYILTKTCNDIEDKYLDYLSKLTNKKVIPVGLLNDQRKQQSDDSCAEMINWLDSKENASTVYISFGSETFLSNKDITELASGLEMSGTNFLWFIRFPSDDGKKIEEVLAQGFIDRVKGRGMILQGWSPQQKILGHASVGVFLGHSGWSSVIESLSFGVPIIGLPMKSDQPLIARLLVEHGVALEVERDNQSLDFTREEVAKVIKEVMQSGSSVRMKAKKLSEKIKINEDQVLAAAVEKLKNICTGNMK</sequence>
<evidence type="ECO:0000256" key="1">
    <source>
        <dbReference type="ARBA" id="ARBA00004721"/>
    </source>
</evidence>
<dbReference type="PANTHER" id="PTHR48044:SF29">
    <property type="entry name" value="GLYCOSYLTRANSFERASE"/>
    <property type="match status" value="1"/>
</dbReference>
<evidence type="ECO:0000256" key="2">
    <source>
        <dbReference type="ARBA" id="ARBA00009995"/>
    </source>
</evidence>
<dbReference type="GO" id="GO:1901137">
    <property type="term" value="P:carbohydrate derivative biosynthetic process"/>
    <property type="evidence" value="ECO:0007669"/>
    <property type="project" value="UniProtKB-ARBA"/>
</dbReference>
<dbReference type="FunFam" id="3.40.50.2000:FF:000037">
    <property type="entry name" value="Glycosyltransferase"/>
    <property type="match status" value="1"/>
</dbReference>
<evidence type="ECO:0000256" key="4">
    <source>
        <dbReference type="ARBA" id="ARBA00023229"/>
    </source>
</evidence>
<dbReference type="Pfam" id="PF00201">
    <property type="entry name" value="UDPGT"/>
    <property type="match status" value="1"/>
</dbReference>
<keyword evidence="5" id="KW-0328">Glycosyltransferase</keyword>
<dbReference type="SUPFAM" id="SSF53756">
    <property type="entry name" value="UDP-Glycosyltransferase/glycogen phosphorylase"/>
    <property type="match status" value="1"/>
</dbReference>
<gene>
    <name evidence="7" type="ORF">DCAR_0521038</name>
</gene>
<dbReference type="GO" id="GO:0008299">
    <property type="term" value="P:isoprenoid biosynthetic process"/>
    <property type="evidence" value="ECO:0007669"/>
    <property type="project" value="UniProtKB-KW"/>
</dbReference>
<evidence type="ECO:0000256" key="6">
    <source>
        <dbReference type="RuleBase" id="RU362057"/>
    </source>
</evidence>
<dbReference type="InterPro" id="IPR002213">
    <property type="entry name" value="UDP_glucos_trans"/>
</dbReference>
<protein>
    <recommendedName>
        <fullName evidence="6">Glycosyltransferase</fullName>
        <ecNumber evidence="6">2.4.1.-</ecNumber>
    </recommendedName>
</protein>
<keyword evidence="4" id="KW-0414">Isoprene biosynthesis</keyword>
<dbReference type="EC" id="2.4.1.-" evidence="6"/>
<reference evidence="7" key="2">
    <citation type="submission" date="2022-03" db="EMBL/GenBank/DDBJ databases">
        <title>Draft title - Genomic analysis of global carrot germplasm unveils the trajectory of domestication and the origin of high carotenoid orange carrot.</title>
        <authorList>
            <person name="Iorizzo M."/>
            <person name="Ellison S."/>
            <person name="Senalik D."/>
            <person name="Macko-Podgorni A."/>
            <person name="Grzebelus D."/>
            <person name="Bostan H."/>
            <person name="Rolling W."/>
            <person name="Curaba J."/>
            <person name="Simon P."/>
        </authorList>
    </citation>
    <scope>NUCLEOTIDE SEQUENCE</scope>
    <source>
        <tissue evidence="7">Leaf</tissue>
    </source>
</reference>
<dbReference type="AlphaFoldDB" id="A0AAF0X4W6"/>
<dbReference type="PROSITE" id="PS00375">
    <property type="entry name" value="UDPGT"/>
    <property type="match status" value="1"/>
</dbReference>